<evidence type="ECO:0000313" key="2">
    <source>
        <dbReference type="EMBL" id="CAD8148058.1"/>
    </source>
</evidence>
<evidence type="ECO:0000313" key="3">
    <source>
        <dbReference type="Proteomes" id="UP000689195"/>
    </source>
</evidence>
<organism evidence="2 3">
    <name type="scientific">Paramecium pentaurelia</name>
    <dbReference type="NCBI Taxonomy" id="43138"/>
    <lineage>
        <taxon>Eukaryota</taxon>
        <taxon>Sar</taxon>
        <taxon>Alveolata</taxon>
        <taxon>Ciliophora</taxon>
        <taxon>Intramacronucleata</taxon>
        <taxon>Oligohymenophorea</taxon>
        <taxon>Peniculida</taxon>
        <taxon>Parameciidae</taxon>
        <taxon>Paramecium</taxon>
    </lineage>
</organism>
<evidence type="ECO:0000256" key="1">
    <source>
        <dbReference type="SAM" id="Coils"/>
    </source>
</evidence>
<feature type="coiled-coil region" evidence="1">
    <location>
        <begin position="114"/>
        <end position="169"/>
    </location>
</feature>
<proteinExistence type="predicted"/>
<protein>
    <submittedName>
        <fullName evidence="2">Uncharacterized protein</fullName>
    </submittedName>
</protein>
<dbReference type="AlphaFoldDB" id="A0A8S1T8D1"/>
<dbReference type="OrthoDB" id="291564at2759"/>
<dbReference type="Proteomes" id="UP000689195">
    <property type="component" value="Unassembled WGS sequence"/>
</dbReference>
<reference evidence="2" key="1">
    <citation type="submission" date="2021-01" db="EMBL/GenBank/DDBJ databases">
        <authorList>
            <consortium name="Genoscope - CEA"/>
            <person name="William W."/>
        </authorList>
    </citation>
    <scope>NUCLEOTIDE SEQUENCE</scope>
</reference>
<name>A0A8S1T8D1_9CILI</name>
<comment type="caution">
    <text evidence="2">The sequence shown here is derived from an EMBL/GenBank/DDBJ whole genome shotgun (WGS) entry which is preliminary data.</text>
</comment>
<keyword evidence="3" id="KW-1185">Reference proteome</keyword>
<accession>A0A8S1T8D1</accession>
<keyword evidence="1" id="KW-0175">Coiled coil</keyword>
<sequence length="278" mass="33252">MTEQPLFITENKHILPTLEKIHPDQAKNMQELCQEMECLIDQTNTNVNQMLKSQQNNILNAFKQVLETMKKDIDRINEKFHQYVEYNEQESQVINAQNKMVYFRQECHSLNEQCKHLKLNVQTLTKTNKFLENELMFTKEALIKQVKKNEKLQQTIQRFKEQLYEYQDMKNYNYNLKILTTEPKMLQDYQQQIQASVRRARFDSSHKKNTSFNSIANSDTKSKYILTQQTRAQSLQKSIVAKRSTIFENSILDKSQQQDQIFEYPRFQSLKQDNDNKQ</sequence>
<gene>
    <name evidence="2" type="ORF">PPENT_87.1.T0170278</name>
</gene>
<feature type="coiled-coil region" evidence="1">
    <location>
        <begin position="26"/>
        <end position="79"/>
    </location>
</feature>
<dbReference type="EMBL" id="CAJJDO010000017">
    <property type="protein sequence ID" value="CAD8148058.1"/>
    <property type="molecule type" value="Genomic_DNA"/>
</dbReference>